<evidence type="ECO:0000313" key="10">
    <source>
        <dbReference type="Proteomes" id="UP000480178"/>
    </source>
</evidence>
<evidence type="ECO:0000256" key="7">
    <source>
        <dbReference type="SAM" id="Phobius"/>
    </source>
</evidence>
<sequence>MKKNLPYSKFVGIFLLVADFIIIDFSCKLAFYLRFGRNINYEDYYLSFFVIFNLAWIASALFNNIYSLDNLFKFKNLLTNLFYAVVVHILLIFSYIISFKAHDFARLFIFYSYILAIDSIIFFRIIFILFLKYFKQSGLTERRVVIIGAGYAGNELYHYFIKDKNMGYKFMGFFDDSPEIPSLLIKGKIRHLKDYCIKENINEIYYALSLTSNDLIKDIADFCDNNFIYFKIAPDFRGLVQKKVNIDFYDNIPIMTFRREPLGFYFNRVIKRSFDIVFSLMVICFIFPFIFPAIALLIKLESKGPIFFKQLRPGKRNKLFECYKFRTMRVNAQTELQATKSDPRITKVGKFLRKTSLDELPQFFNVLFGDMSVVGPRPNLITQLEEYSKIIDKYAVRHFVSPGITGYAQVNGYRGETKHVQLMQKRVEYDVMYMENWSLFLDLKIIFLTVWNMIKGEENAY</sequence>
<evidence type="ECO:0000256" key="3">
    <source>
        <dbReference type="ARBA" id="ARBA00022679"/>
    </source>
</evidence>
<feature type="transmembrane region" description="Helical" evidence="7">
    <location>
        <begin position="12"/>
        <end position="32"/>
    </location>
</feature>
<dbReference type="InterPro" id="IPR017473">
    <property type="entry name" value="Undecaprenyl-P_gluc_Ptfrase"/>
</dbReference>
<keyword evidence="4 7" id="KW-0812">Transmembrane</keyword>
<evidence type="ECO:0000256" key="6">
    <source>
        <dbReference type="ARBA" id="ARBA00023136"/>
    </source>
</evidence>
<gene>
    <name evidence="9" type="ORF">GXP67_10885</name>
</gene>
<dbReference type="InterPro" id="IPR036291">
    <property type="entry name" value="NAD(P)-bd_dom_sf"/>
</dbReference>
<evidence type="ECO:0000259" key="8">
    <source>
        <dbReference type="Pfam" id="PF02397"/>
    </source>
</evidence>
<dbReference type="NCBIfam" id="TIGR03023">
    <property type="entry name" value="WcaJ_sugtrans"/>
    <property type="match status" value="1"/>
</dbReference>
<dbReference type="InterPro" id="IPR003362">
    <property type="entry name" value="Bact_transf"/>
</dbReference>
<dbReference type="Pfam" id="PF13727">
    <property type="entry name" value="CoA_binding_3"/>
    <property type="match status" value="1"/>
</dbReference>
<dbReference type="Pfam" id="PF02397">
    <property type="entry name" value="Bac_transf"/>
    <property type="match status" value="1"/>
</dbReference>
<feature type="transmembrane region" description="Helical" evidence="7">
    <location>
        <begin position="276"/>
        <end position="298"/>
    </location>
</feature>
<evidence type="ECO:0000256" key="5">
    <source>
        <dbReference type="ARBA" id="ARBA00022989"/>
    </source>
</evidence>
<protein>
    <submittedName>
        <fullName evidence="9">Undecaprenyl-phosphate glucose phosphotransferase</fullName>
        <ecNumber evidence="9">2.7.8.31</ecNumber>
    </submittedName>
</protein>
<feature type="domain" description="Bacterial sugar transferase" evidence="8">
    <location>
        <begin position="271"/>
        <end position="454"/>
    </location>
</feature>
<dbReference type="AlphaFoldDB" id="A0A6C0GGJ3"/>
<evidence type="ECO:0000256" key="1">
    <source>
        <dbReference type="ARBA" id="ARBA00004141"/>
    </source>
</evidence>
<keyword evidence="6 7" id="KW-0472">Membrane</keyword>
<dbReference type="NCBIfam" id="TIGR03025">
    <property type="entry name" value="EPS_sugtrans"/>
    <property type="match status" value="1"/>
</dbReference>
<proteinExistence type="inferred from homology"/>
<evidence type="ECO:0000256" key="2">
    <source>
        <dbReference type="ARBA" id="ARBA00006464"/>
    </source>
</evidence>
<dbReference type="PANTHER" id="PTHR30576:SF0">
    <property type="entry name" value="UNDECAPRENYL-PHOSPHATE N-ACETYLGALACTOSAMINYL 1-PHOSPHATE TRANSFERASE-RELATED"/>
    <property type="match status" value="1"/>
</dbReference>
<evidence type="ECO:0000256" key="4">
    <source>
        <dbReference type="ARBA" id="ARBA00022692"/>
    </source>
</evidence>
<reference evidence="9 10" key="1">
    <citation type="submission" date="2020-01" db="EMBL/GenBank/DDBJ databases">
        <authorList>
            <person name="Kim M.K."/>
        </authorList>
    </citation>
    <scope>NUCLEOTIDE SEQUENCE [LARGE SCALE GENOMIC DNA]</scope>
    <source>
        <strain evidence="9 10">172606-1</strain>
    </source>
</reference>
<dbReference type="Gene3D" id="3.40.50.720">
    <property type="entry name" value="NAD(P)-binding Rossmann-like Domain"/>
    <property type="match status" value="1"/>
</dbReference>
<evidence type="ECO:0000313" key="9">
    <source>
        <dbReference type="EMBL" id="QHT67118.1"/>
    </source>
</evidence>
<keyword evidence="3 9" id="KW-0808">Transferase</keyword>
<dbReference type="GO" id="GO:0089702">
    <property type="term" value="F:undecaprenyl-phosphate glucose phosphotransferase activity"/>
    <property type="evidence" value="ECO:0007669"/>
    <property type="project" value="UniProtKB-EC"/>
</dbReference>
<feature type="transmembrane region" description="Helical" evidence="7">
    <location>
        <begin position="44"/>
        <end position="65"/>
    </location>
</feature>
<dbReference type="EMBL" id="CP048222">
    <property type="protein sequence ID" value="QHT67118.1"/>
    <property type="molecule type" value="Genomic_DNA"/>
</dbReference>
<keyword evidence="5 7" id="KW-1133">Transmembrane helix</keyword>
<feature type="transmembrane region" description="Helical" evidence="7">
    <location>
        <begin position="109"/>
        <end position="134"/>
    </location>
</feature>
<dbReference type="InterPro" id="IPR017475">
    <property type="entry name" value="EPS_sugar_tfrase"/>
</dbReference>
<keyword evidence="10" id="KW-1185">Reference proteome</keyword>
<feature type="transmembrane region" description="Helical" evidence="7">
    <location>
        <begin position="77"/>
        <end position="97"/>
    </location>
</feature>
<name>A0A6C0GGJ3_9BACT</name>
<dbReference type="PANTHER" id="PTHR30576">
    <property type="entry name" value="COLANIC BIOSYNTHESIS UDP-GLUCOSE LIPID CARRIER TRANSFERASE"/>
    <property type="match status" value="1"/>
</dbReference>
<comment type="subcellular location">
    <subcellularLocation>
        <location evidence="1">Membrane</location>
        <topology evidence="1">Multi-pass membrane protein</topology>
    </subcellularLocation>
</comment>
<dbReference type="RefSeq" id="WP_162443161.1">
    <property type="nucleotide sequence ID" value="NZ_CP048222.1"/>
</dbReference>
<dbReference type="GO" id="GO:0016020">
    <property type="term" value="C:membrane"/>
    <property type="evidence" value="ECO:0007669"/>
    <property type="project" value="UniProtKB-SubCell"/>
</dbReference>
<dbReference type="KEGG" id="rhoz:GXP67_10885"/>
<comment type="similarity">
    <text evidence="2">Belongs to the bacterial sugar transferase family.</text>
</comment>
<dbReference type="EC" id="2.7.8.31" evidence="9"/>
<accession>A0A6C0GGJ3</accession>
<dbReference type="Proteomes" id="UP000480178">
    <property type="component" value="Chromosome"/>
</dbReference>
<organism evidence="9 10">
    <name type="scientific">Rhodocytophaga rosea</name>
    <dbReference type="NCBI Taxonomy" id="2704465"/>
    <lineage>
        <taxon>Bacteria</taxon>
        <taxon>Pseudomonadati</taxon>
        <taxon>Bacteroidota</taxon>
        <taxon>Cytophagia</taxon>
        <taxon>Cytophagales</taxon>
        <taxon>Rhodocytophagaceae</taxon>
        <taxon>Rhodocytophaga</taxon>
    </lineage>
</organism>
<dbReference type="SUPFAM" id="SSF51735">
    <property type="entry name" value="NAD(P)-binding Rossmann-fold domains"/>
    <property type="match status" value="1"/>
</dbReference>